<gene>
    <name evidence="2" type="ORF">TNO010_210025</name>
</gene>
<feature type="chain" id="PRO_5014178261" description="Porin" evidence="1">
    <location>
        <begin position="24"/>
        <end position="409"/>
    </location>
</feature>
<evidence type="ECO:0000313" key="2">
    <source>
        <dbReference type="EMBL" id="SOU88532.1"/>
    </source>
</evidence>
<protein>
    <recommendedName>
        <fullName evidence="3">Porin</fullName>
    </recommendedName>
</protein>
<keyword evidence="1" id="KW-0732">Signal</keyword>
<sequence>MLKIKKTKATIALLLLSIGISFGQMSPDYKGGFKIKFDQKGDKYLRFISFLQVQAKYNNDVPSDVSKTSFQLRRARLIAFSQINKDFLVLFHLGLNSFNNKGLSPVGKGESSQLFLHDAYLQYKVFGEHLYLGGGLHYYNGISRLNNQSSTNMVTLSNNRSSWATVGLSDQFARQLGVFIKGSLDRVNYRFSVNEANISTLDKAELVANSIRYQGNKVLGSRDAGKTFSGYFDYNFLDQEKSLLPYMAGTYLGAKKVFNIGAGFFAHPNGVVSKNAANSNIGHDVNIFSVDAYYDAPLYNGAISAYAQYQNNDYGSNYNFGPYASGNMVYGHVGYLIPSKNNKFRVQPFVAHSYRTADALQNTEYNSTKIGANVFLSGHNSKLSIEYQKDNNFANTTTNLVTLQAQILF</sequence>
<dbReference type="Proteomes" id="UP000490060">
    <property type="component" value="Unassembled WGS sequence"/>
</dbReference>
<dbReference type="EMBL" id="OENE01000014">
    <property type="protein sequence ID" value="SOU88532.1"/>
    <property type="molecule type" value="Genomic_DNA"/>
</dbReference>
<accession>A0A2I2M7L7</accession>
<reference evidence="2" key="1">
    <citation type="submission" date="2017-11" db="EMBL/GenBank/DDBJ databases">
        <authorList>
            <person name="Duchaud E."/>
        </authorList>
    </citation>
    <scope>NUCLEOTIDE SEQUENCE [LARGE SCALE GENOMIC DNA]</scope>
    <source>
        <strain evidence="2">TNO010</strain>
    </source>
</reference>
<evidence type="ECO:0000256" key="1">
    <source>
        <dbReference type="SAM" id="SignalP"/>
    </source>
</evidence>
<dbReference type="AlphaFoldDB" id="A0A2I2M7L7"/>
<evidence type="ECO:0008006" key="3">
    <source>
        <dbReference type="Google" id="ProtNLM"/>
    </source>
</evidence>
<proteinExistence type="predicted"/>
<dbReference type="RefSeq" id="WP_172505194.1">
    <property type="nucleotide sequence ID" value="NZ_JAFMUG010000010.1"/>
</dbReference>
<feature type="signal peptide" evidence="1">
    <location>
        <begin position="1"/>
        <end position="23"/>
    </location>
</feature>
<dbReference type="SUPFAM" id="SSF56935">
    <property type="entry name" value="Porins"/>
    <property type="match status" value="1"/>
</dbReference>
<name>A0A2I2M7L7_9FLAO</name>
<organism evidence="2">
    <name type="scientific">Tenacibaculum finnmarkense genomovar ulcerans</name>
    <dbReference type="NCBI Taxonomy" id="2781388"/>
    <lineage>
        <taxon>Bacteria</taxon>
        <taxon>Pseudomonadati</taxon>
        <taxon>Bacteroidota</taxon>
        <taxon>Flavobacteriia</taxon>
        <taxon>Flavobacteriales</taxon>
        <taxon>Flavobacteriaceae</taxon>
        <taxon>Tenacibaculum</taxon>
        <taxon>Tenacibaculum finnmarkense</taxon>
    </lineage>
</organism>